<dbReference type="EMBL" id="BJWL01000008">
    <property type="protein sequence ID" value="GFY92726.1"/>
    <property type="molecule type" value="Genomic_DNA"/>
</dbReference>
<evidence type="ECO:0000313" key="2">
    <source>
        <dbReference type="Proteomes" id="UP000585474"/>
    </source>
</evidence>
<comment type="caution">
    <text evidence="1">The sequence shown here is derived from an EMBL/GenBank/DDBJ whole genome shotgun (WGS) entry which is preliminary data.</text>
</comment>
<dbReference type="AlphaFoldDB" id="A0A7J0F2U6"/>
<organism evidence="1 2">
    <name type="scientific">Actinidia rufa</name>
    <dbReference type="NCBI Taxonomy" id="165716"/>
    <lineage>
        <taxon>Eukaryota</taxon>
        <taxon>Viridiplantae</taxon>
        <taxon>Streptophyta</taxon>
        <taxon>Embryophyta</taxon>
        <taxon>Tracheophyta</taxon>
        <taxon>Spermatophyta</taxon>
        <taxon>Magnoliopsida</taxon>
        <taxon>eudicotyledons</taxon>
        <taxon>Gunneridae</taxon>
        <taxon>Pentapetalae</taxon>
        <taxon>asterids</taxon>
        <taxon>Ericales</taxon>
        <taxon>Actinidiaceae</taxon>
        <taxon>Actinidia</taxon>
    </lineage>
</organism>
<gene>
    <name evidence="1" type="ORF">Acr_08g0011220</name>
</gene>
<evidence type="ECO:0000313" key="1">
    <source>
        <dbReference type="EMBL" id="GFY92726.1"/>
    </source>
</evidence>
<name>A0A7J0F2U6_9ERIC</name>
<sequence>MFVGEKTCLEQKTATKGTLLLSIESDSAVAKPTHPSMVESKHTPTLSLTTLKSLSPTPVDQALNALDRTDKLLFPESTSSRLKLSIVVLLSRPQQVQLIPQADYASISCSVSERMPETMMAYLEKRIHHLKDEMLMVETALEKMHQEHTFF</sequence>
<accession>A0A7J0F2U6</accession>
<protein>
    <submittedName>
        <fullName evidence="1">Uncharacterized protein</fullName>
    </submittedName>
</protein>
<dbReference type="Proteomes" id="UP000585474">
    <property type="component" value="Unassembled WGS sequence"/>
</dbReference>
<proteinExistence type="predicted"/>
<reference evidence="1 2" key="1">
    <citation type="submission" date="2019-07" db="EMBL/GenBank/DDBJ databases">
        <title>De Novo Assembly of kiwifruit Actinidia rufa.</title>
        <authorList>
            <person name="Sugita-Konishi S."/>
            <person name="Sato K."/>
            <person name="Mori E."/>
            <person name="Abe Y."/>
            <person name="Kisaki G."/>
            <person name="Hamano K."/>
            <person name="Suezawa K."/>
            <person name="Otani M."/>
            <person name="Fukuda T."/>
            <person name="Manabe T."/>
            <person name="Gomi K."/>
            <person name="Tabuchi M."/>
            <person name="Akimitsu K."/>
            <person name="Kataoka I."/>
        </authorList>
    </citation>
    <scope>NUCLEOTIDE SEQUENCE [LARGE SCALE GENOMIC DNA]</scope>
    <source>
        <strain evidence="2">cv. Fuchu</strain>
    </source>
</reference>
<keyword evidence="2" id="KW-1185">Reference proteome</keyword>
<dbReference type="OrthoDB" id="2162691at2759"/>